<dbReference type="OrthoDB" id="32458at2"/>
<name>A0A2U1D629_9LACO</name>
<sequence>MEKTTFSDFERQAMKDRAQELANQAKNKKDAKYGEASVLLKISEVTDTEANIANALHQLVKTIAPQLKPKTWYSMPAYANQNDKVVLFFQPASRFKVRYSTIGFQDAAHLDQGDFWPTSYAIQAMTPAVKEELIILIKKATGKS</sequence>
<dbReference type="SUPFAM" id="SSF159888">
    <property type="entry name" value="YdhG-like"/>
    <property type="match status" value="1"/>
</dbReference>
<proteinExistence type="predicted"/>
<evidence type="ECO:0000313" key="2">
    <source>
        <dbReference type="Proteomes" id="UP000245433"/>
    </source>
</evidence>
<comment type="caution">
    <text evidence="1">The sequence shown here is derived from an EMBL/GenBank/DDBJ whole genome shotgun (WGS) entry which is preliminary data.</text>
</comment>
<keyword evidence="2" id="KW-1185">Reference proteome</keyword>
<protein>
    <submittedName>
        <fullName evidence="1">Uncharacterized protein DUF1801</fullName>
    </submittedName>
</protein>
<dbReference type="RefSeq" id="WP_089939194.1">
    <property type="nucleotide sequence ID" value="NZ_CAKOEX010000008.1"/>
</dbReference>
<dbReference type="Proteomes" id="UP000245433">
    <property type="component" value="Unassembled WGS sequence"/>
</dbReference>
<gene>
    <name evidence="1" type="ORF">C7384_10817</name>
</gene>
<organism evidence="1 2">
    <name type="scientific">Convivina intestini</name>
    <dbReference type="NCBI Taxonomy" id="1505726"/>
    <lineage>
        <taxon>Bacteria</taxon>
        <taxon>Bacillati</taxon>
        <taxon>Bacillota</taxon>
        <taxon>Bacilli</taxon>
        <taxon>Lactobacillales</taxon>
        <taxon>Lactobacillaceae</taxon>
        <taxon>Convivina</taxon>
    </lineage>
</organism>
<dbReference type="EMBL" id="QEKT01000008">
    <property type="protein sequence ID" value="PVY83141.1"/>
    <property type="molecule type" value="Genomic_DNA"/>
</dbReference>
<evidence type="ECO:0000313" key="1">
    <source>
        <dbReference type="EMBL" id="PVY83141.1"/>
    </source>
</evidence>
<reference evidence="1 2" key="1">
    <citation type="submission" date="2018-04" db="EMBL/GenBank/DDBJ databases">
        <title>Genomic Encyclopedia of Type Strains, Phase IV (KMG-IV): sequencing the most valuable type-strain genomes for metagenomic binning, comparative biology and taxonomic classification.</title>
        <authorList>
            <person name="Goeker M."/>
        </authorList>
    </citation>
    <scope>NUCLEOTIDE SEQUENCE [LARGE SCALE GENOMIC DNA]</scope>
    <source>
        <strain evidence="1 2">DSM 28795</strain>
    </source>
</reference>
<dbReference type="AlphaFoldDB" id="A0A2U1D629"/>
<accession>A0A2U1D629</accession>